<dbReference type="InterPro" id="IPR001623">
    <property type="entry name" value="DnaJ_domain"/>
</dbReference>
<feature type="region of interest" description="Disordered" evidence="6">
    <location>
        <begin position="258"/>
        <end position="316"/>
    </location>
</feature>
<dbReference type="InterPro" id="IPR036869">
    <property type="entry name" value="J_dom_sf"/>
</dbReference>
<feature type="chain" id="PRO_5020451125" description="J domain-containing protein" evidence="8">
    <location>
        <begin position="21"/>
        <end position="316"/>
    </location>
</feature>
<feature type="signal peptide" evidence="8">
    <location>
        <begin position="1"/>
        <end position="20"/>
    </location>
</feature>
<dbReference type="InterPro" id="IPR052606">
    <property type="entry name" value="DnaJ_domain_protein"/>
</dbReference>
<accession>A0A4Q2DYV4</accession>
<gene>
    <name evidence="10" type="ORF">EST38_g1163</name>
</gene>
<dbReference type="OrthoDB" id="413400at2759"/>
<evidence type="ECO:0000313" key="11">
    <source>
        <dbReference type="Proteomes" id="UP000290288"/>
    </source>
</evidence>
<dbReference type="PRINTS" id="PR00625">
    <property type="entry name" value="JDOMAIN"/>
</dbReference>
<dbReference type="Proteomes" id="UP000290288">
    <property type="component" value="Unassembled WGS sequence"/>
</dbReference>
<dbReference type="EMBL" id="SDEE01000015">
    <property type="protein sequence ID" value="RXW24722.1"/>
    <property type="molecule type" value="Genomic_DNA"/>
</dbReference>
<dbReference type="AlphaFoldDB" id="A0A4Q2DYV4"/>
<keyword evidence="11" id="KW-1185">Reference proteome</keyword>
<reference evidence="10 11" key="1">
    <citation type="submission" date="2019-01" db="EMBL/GenBank/DDBJ databases">
        <title>Draft genome sequence of Psathyrella aberdarensis IHI B618.</title>
        <authorList>
            <person name="Buettner E."/>
            <person name="Kellner H."/>
        </authorList>
    </citation>
    <scope>NUCLEOTIDE SEQUENCE [LARGE SCALE GENOMIC DNA]</scope>
    <source>
        <strain evidence="10 11">IHI B618</strain>
    </source>
</reference>
<sequence length="316" mass="34928">MKLFTLLFGLFALLATSVLAWDNEDHEIFDLVSELEASEGRGTTFYSWLDVPPTASTADIAKAYRKKSMVLHPDKNPGVKGIQERFARLGVISGILRNKEKRERYDFFFKNGVPTWRGTGYYYSRYRPGLGFVLTFLVSVTSLLQYVVQRMNYKRDLARIEHITGKAKAAAWGPKMIPLTGQRKVRVNLGEAHDGDGNVLDSKWIDMVVNGEEVYFLEPNGDQILIDASTATPPAITRTWFISLNKSLAYKVIGKKTTDDEKAGGAAAPEEDDSPQVDLTSDDSASVTGSGSEKARGGPVATSKVGGKRRKAPKKR</sequence>
<proteinExistence type="predicted"/>
<keyword evidence="4 7" id="KW-0472">Membrane</keyword>
<evidence type="ECO:0000259" key="9">
    <source>
        <dbReference type="PROSITE" id="PS50076"/>
    </source>
</evidence>
<evidence type="ECO:0000313" key="10">
    <source>
        <dbReference type="EMBL" id="RXW24722.1"/>
    </source>
</evidence>
<keyword evidence="2 8" id="KW-0732">Signal</keyword>
<dbReference type="GO" id="GO:0012505">
    <property type="term" value="C:endomembrane system"/>
    <property type="evidence" value="ECO:0007669"/>
    <property type="project" value="UniProtKB-SubCell"/>
</dbReference>
<dbReference type="PROSITE" id="PS50076">
    <property type="entry name" value="DNAJ_2"/>
    <property type="match status" value="1"/>
</dbReference>
<evidence type="ECO:0000256" key="4">
    <source>
        <dbReference type="ARBA" id="ARBA00023136"/>
    </source>
</evidence>
<evidence type="ECO:0000256" key="7">
    <source>
        <dbReference type="SAM" id="Phobius"/>
    </source>
</evidence>
<dbReference type="Gene3D" id="1.10.287.110">
    <property type="entry name" value="DnaJ domain"/>
    <property type="match status" value="1"/>
</dbReference>
<feature type="compositionally biased region" description="Basic residues" evidence="6">
    <location>
        <begin position="306"/>
        <end position="316"/>
    </location>
</feature>
<dbReference type="SMART" id="SM00271">
    <property type="entry name" value="DnaJ"/>
    <property type="match status" value="1"/>
</dbReference>
<dbReference type="STRING" id="2316362.A0A4Q2DYV4"/>
<evidence type="ECO:0000256" key="2">
    <source>
        <dbReference type="ARBA" id="ARBA00022729"/>
    </source>
</evidence>
<comment type="subcellular location">
    <subcellularLocation>
        <location evidence="5">Endomembrane system</location>
        <topology evidence="5">Single-pass membrane protein</topology>
    </subcellularLocation>
</comment>
<evidence type="ECO:0000256" key="6">
    <source>
        <dbReference type="SAM" id="MobiDB-lite"/>
    </source>
</evidence>
<organism evidence="10 11">
    <name type="scientific">Candolleomyces aberdarensis</name>
    <dbReference type="NCBI Taxonomy" id="2316362"/>
    <lineage>
        <taxon>Eukaryota</taxon>
        <taxon>Fungi</taxon>
        <taxon>Dikarya</taxon>
        <taxon>Basidiomycota</taxon>
        <taxon>Agaricomycotina</taxon>
        <taxon>Agaricomycetes</taxon>
        <taxon>Agaricomycetidae</taxon>
        <taxon>Agaricales</taxon>
        <taxon>Agaricineae</taxon>
        <taxon>Psathyrellaceae</taxon>
        <taxon>Candolleomyces</taxon>
    </lineage>
</organism>
<protein>
    <recommendedName>
        <fullName evidence="9">J domain-containing protein</fullName>
    </recommendedName>
</protein>
<evidence type="ECO:0000256" key="3">
    <source>
        <dbReference type="ARBA" id="ARBA00022989"/>
    </source>
</evidence>
<dbReference type="PANTHER" id="PTHR44653">
    <property type="entry name" value="DNAJ HOMOLOG SUBFAMILY C MEMBER 1"/>
    <property type="match status" value="1"/>
</dbReference>
<dbReference type="Pfam" id="PF00226">
    <property type="entry name" value="DnaJ"/>
    <property type="match status" value="1"/>
</dbReference>
<name>A0A4Q2DYV4_9AGAR</name>
<evidence type="ECO:0000256" key="1">
    <source>
        <dbReference type="ARBA" id="ARBA00022692"/>
    </source>
</evidence>
<keyword evidence="1 7" id="KW-0812">Transmembrane</keyword>
<feature type="compositionally biased region" description="Polar residues" evidence="6">
    <location>
        <begin position="277"/>
        <end position="291"/>
    </location>
</feature>
<feature type="transmembrane region" description="Helical" evidence="7">
    <location>
        <begin position="129"/>
        <end position="148"/>
    </location>
</feature>
<dbReference type="PANTHER" id="PTHR44653:SF2">
    <property type="entry name" value="DNAJ HOMOLOG SUBFAMILY C MEMBER 1"/>
    <property type="match status" value="1"/>
</dbReference>
<dbReference type="SUPFAM" id="SSF46565">
    <property type="entry name" value="Chaperone J-domain"/>
    <property type="match status" value="1"/>
</dbReference>
<comment type="caution">
    <text evidence="10">The sequence shown here is derived from an EMBL/GenBank/DDBJ whole genome shotgun (WGS) entry which is preliminary data.</text>
</comment>
<evidence type="ECO:0000256" key="8">
    <source>
        <dbReference type="SAM" id="SignalP"/>
    </source>
</evidence>
<dbReference type="CDD" id="cd06257">
    <property type="entry name" value="DnaJ"/>
    <property type="match status" value="1"/>
</dbReference>
<keyword evidence="3 7" id="KW-1133">Transmembrane helix</keyword>
<evidence type="ECO:0000256" key="5">
    <source>
        <dbReference type="ARBA" id="ARBA00037847"/>
    </source>
</evidence>
<feature type="domain" description="J" evidence="9">
    <location>
        <begin position="44"/>
        <end position="109"/>
    </location>
</feature>